<keyword evidence="7" id="KW-0472">Membrane</keyword>
<accession>A0AAV8Q5B8</accession>
<dbReference type="Pfam" id="PF07714">
    <property type="entry name" value="PK_Tyr_Ser-Thr"/>
    <property type="match status" value="1"/>
</dbReference>
<organism evidence="10 11">
    <name type="scientific">Ensete ventricosum</name>
    <name type="common">Abyssinian banana</name>
    <name type="synonym">Musa ensete</name>
    <dbReference type="NCBI Taxonomy" id="4639"/>
    <lineage>
        <taxon>Eukaryota</taxon>
        <taxon>Viridiplantae</taxon>
        <taxon>Streptophyta</taxon>
        <taxon>Embryophyta</taxon>
        <taxon>Tracheophyta</taxon>
        <taxon>Spermatophyta</taxon>
        <taxon>Magnoliopsida</taxon>
        <taxon>Liliopsida</taxon>
        <taxon>Zingiberales</taxon>
        <taxon>Musaceae</taxon>
        <taxon>Ensete</taxon>
    </lineage>
</organism>
<dbReference type="Proteomes" id="UP001222027">
    <property type="component" value="Unassembled WGS sequence"/>
</dbReference>
<dbReference type="InterPro" id="IPR011009">
    <property type="entry name" value="Kinase-like_dom_sf"/>
</dbReference>
<dbReference type="SUPFAM" id="SSF54171">
    <property type="entry name" value="DNA-binding domain"/>
    <property type="match status" value="1"/>
</dbReference>
<dbReference type="GO" id="GO:0004672">
    <property type="term" value="F:protein kinase activity"/>
    <property type="evidence" value="ECO:0007669"/>
    <property type="project" value="InterPro"/>
</dbReference>
<evidence type="ECO:0000256" key="3">
    <source>
        <dbReference type="ARBA" id="ARBA00023125"/>
    </source>
</evidence>
<dbReference type="PRINTS" id="PR00367">
    <property type="entry name" value="ETHRSPELEMNT"/>
</dbReference>
<protein>
    <recommendedName>
        <fullName evidence="12">Protein kinase domain-containing protein</fullName>
    </recommendedName>
</protein>
<dbReference type="SUPFAM" id="SSF56112">
    <property type="entry name" value="Protein kinase-like (PK-like)"/>
    <property type="match status" value="1"/>
</dbReference>
<feature type="domain" description="AP2/ERF" evidence="9">
    <location>
        <begin position="808"/>
        <end position="865"/>
    </location>
</feature>
<evidence type="ECO:0000256" key="4">
    <source>
        <dbReference type="ARBA" id="ARBA00023163"/>
    </source>
</evidence>
<dbReference type="PROSITE" id="PS00108">
    <property type="entry name" value="PROTEIN_KINASE_ST"/>
    <property type="match status" value="1"/>
</dbReference>
<dbReference type="GO" id="GO:0003700">
    <property type="term" value="F:DNA-binding transcription factor activity"/>
    <property type="evidence" value="ECO:0007669"/>
    <property type="project" value="InterPro"/>
</dbReference>
<dbReference type="GO" id="GO:0007165">
    <property type="term" value="P:signal transduction"/>
    <property type="evidence" value="ECO:0007669"/>
    <property type="project" value="TreeGrafter"/>
</dbReference>
<dbReference type="Gene3D" id="3.30.730.10">
    <property type="entry name" value="AP2/ERF domain"/>
    <property type="match status" value="1"/>
</dbReference>
<sequence>MKPTAKTVTREIISKSKIHTLRQKIESPSNQTVLRTVVVDHISDKFLVENGCFAPILIADILVIIGRIILFVFRKVYERLGSHLLCGRIHLVQGIVEVCAFRVLQLDWLMSVMEEEGSSWVRRAKFSHTVYHRLDSSKLPSIPLLVKSGSNLELKPKRTADASKLASISLPVIRDAGPKATDTISHSNILPSLQLLEDGNHGSEAGKPSSKNPASVNSDQQPKANAMSTTIESLISPKSGNKHHDLKSKTLRNLEFSDFSFPLDLESKVSPGSSTFTFQRDVGTRLRARGSISGTTSRTSVKAQLDSVSQKSGHFSYRNGQNYKLEQRSISPLPTTALSDVFKEARANERRFSTPPPRRRRGSDKGVFGKLFSRQVRDHHVPHYLPPPKTNPLNHFSLVKASDKHKSQKEALWTSYFEHGEGKANAVDTLHEWMVDLSQLYLGLRFASGAHSKLHHGIYKDQPVAVKIITQPDDDENSLMASRLEKQFTREVTLLSHLYHRNVIKLIAACKEPSVFCIITEYLSGGSLRAFLHKLEHKSLPLEKLIAIALDIARGMEYIHSQGVIHRDLKPENIIFDQDFCVKIVDFGIACEEAYFDALAEDPGTFRWMAPEMIRHKPYGHKVDVYSFGLILWEMATGKIPYEEMTPIQAAFAVVNKNLRPVVPPECPNALRALIEQCWALQPDKRPDFWQIVKFSDPPKKSALPMEDKRLNFTPKSSTSFGVSYIFVGQSTDPKQKDRFLMPMAHPPNQSEAESSANSMSSNSSPSSPSSSSPSPVLHQQAARMSKADKKVVEGAAQGLRDQSRHPVYRGVRMRNRGKWVSEIREPRKKSRIWLGTFTTPEMAARAHDVAALSIKGATAILNFPELATSLPRPASLSPRDIQAAAAKAAAMEPVAALPAAPAASPSADDELGEIVELPRLGGWFLDSDDPGAEFVYHNDSLDSLPCPGSDFYVSASDPMWECSDALIPSSFDARLWDY</sequence>
<dbReference type="PROSITE" id="PS51032">
    <property type="entry name" value="AP2_ERF"/>
    <property type="match status" value="1"/>
</dbReference>
<dbReference type="CDD" id="cd13999">
    <property type="entry name" value="STKc_MAP3K-like"/>
    <property type="match status" value="1"/>
</dbReference>
<dbReference type="CDD" id="cd00018">
    <property type="entry name" value="AP2"/>
    <property type="match status" value="1"/>
</dbReference>
<evidence type="ECO:0000256" key="5">
    <source>
        <dbReference type="ARBA" id="ARBA00023242"/>
    </source>
</evidence>
<dbReference type="Gene3D" id="1.10.510.10">
    <property type="entry name" value="Transferase(Phosphotransferase) domain 1"/>
    <property type="match status" value="1"/>
</dbReference>
<dbReference type="GO" id="GO:0005737">
    <property type="term" value="C:cytoplasm"/>
    <property type="evidence" value="ECO:0007669"/>
    <property type="project" value="TreeGrafter"/>
</dbReference>
<keyword evidence="3" id="KW-0238">DNA-binding</keyword>
<keyword evidence="7" id="KW-1133">Transmembrane helix</keyword>
<feature type="transmembrane region" description="Helical" evidence="7">
    <location>
        <begin position="53"/>
        <end position="73"/>
    </location>
</feature>
<comment type="caution">
    <text evidence="10">The sequence shown here is derived from an EMBL/GenBank/DDBJ whole genome shotgun (WGS) entry which is preliminary data.</text>
</comment>
<keyword evidence="7" id="KW-0812">Transmembrane</keyword>
<name>A0AAV8Q5B8_ENSVE</name>
<dbReference type="PANTHER" id="PTHR23257">
    <property type="entry name" value="SERINE-THREONINE PROTEIN KINASE"/>
    <property type="match status" value="1"/>
</dbReference>
<dbReference type="InterPro" id="IPR001471">
    <property type="entry name" value="AP2/ERF_dom"/>
</dbReference>
<dbReference type="SMART" id="SM00220">
    <property type="entry name" value="S_TKc"/>
    <property type="match status" value="1"/>
</dbReference>
<feature type="region of interest" description="Disordered" evidence="6">
    <location>
        <begin position="738"/>
        <end position="802"/>
    </location>
</feature>
<dbReference type="Gene3D" id="3.30.200.20">
    <property type="entry name" value="Phosphorylase Kinase, domain 1"/>
    <property type="match status" value="1"/>
</dbReference>
<keyword evidence="5" id="KW-0539">Nucleus</keyword>
<dbReference type="GO" id="GO:0003677">
    <property type="term" value="F:DNA binding"/>
    <property type="evidence" value="ECO:0007669"/>
    <property type="project" value="UniProtKB-KW"/>
</dbReference>
<reference evidence="10 11" key="1">
    <citation type="submission" date="2022-12" db="EMBL/GenBank/DDBJ databases">
        <title>Chromosome-scale assembly of the Ensete ventricosum genome.</title>
        <authorList>
            <person name="Dussert Y."/>
            <person name="Stocks J."/>
            <person name="Wendawek A."/>
            <person name="Woldeyes F."/>
            <person name="Nichols R.A."/>
            <person name="Borrell J.S."/>
        </authorList>
    </citation>
    <scope>NUCLEOTIDE SEQUENCE [LARGE SCALE GENOMIC DNA]</scope>
    <source>
        <strain evidence="11">cv. Maze</strain>
        <tissue evidence="10">Seeds</tissue>
    </source>
</reference>
<dbReference type="SMART" id="SM00380">
    <property type="entry name" value="AP2"/>
    <property type="match status" value="1"/>
</dbReference>
<dbReference type="GO" id="GO:0005634">
    <property type="term" value="C:nucleus"/>
    <property type="evidence" value="ECO:0007669"/>
    <property type="project" value="UniProtKB-SubCell"/>
</dbReference>
<dbReference type="InterPro" id="IPR036955">
    <property type="entry name" value="AP2/ERF_dom_sf"/>
</dbReference>
<dbReference type="PANTHER" id="PTHR23257:SF772">
    <property type="entry name" value="PROTEIN KINASE SUPERFAMILY PROTEIN"/>
    <property type="match status" value="1"/>
</dbReference>
<evidence type="ECO:0000256" key="7">
    <source>
        <dbReference type="SAM" id="Phobius"/>
    </source>
</evidence>
<dbReference type="InterPro" id="IPR050167">
    <property type="entry name" value="Ser_Thr_protein_kinase"/>
</dbReference>
<feature type="region of interest" description="Disordered" evidence="6">
    <location>
        <begin position="197"/>
        <end position="226"/>
    </location>
</feature>
<evidence type="ECO:0000256" key="6">
    <source>
        <dbReference type="SAM" id="MobiDB-lite"/>
    </source>
</evidence>
<evidence type="ECO:0008006" key="12">
    <source>
        <dbReference type="Google" id="ProtNLM"/>
    </source>
</evidence>
<dbReference type="PRINTS" id="PR00109">
    <property type="entry name" value="TYRKINASE"/>
</dbReference>
<feature type="domain" description="Protein kinase" evidence="8">
    <location>
        <begin position="440"/>
        <end position="704"/>
    </location>
</feature>
<comment type="subcellular location">
    <subcellularLocation>
        <location evidence="1">Nucleus</location>
    </subcellularLocation>
</comment>
<dbReference type="GO" id="GO:0005524">
    <property type="term" value="F:ATP binding"/>
    <property type="evidence" value="ECO:0007669"/>
    <property type="project" value="InterPro"/>
</dbReference>
<evidence type="ECO:0000256" key="2">
    <source>
        <dbReference type="ARBA" id="ARBA00023015"/>
    </source>
</evidence>
<dbReference type="InterPro" id="IPR001245">
    <property type="entry name" value="Ser-Thr/Tyr_kinase_cat_dom"/>
</dbReference>
<feature type="compositionally biased region" description="Low complexity" evidence="6">
    <location>
        <begin position="751"/>
        <end position="776"/>
    </location>
</feature>
<keyword evidence="2" id="KW-0805">Transcription regulation</keyword>
<dbReference type="FunFam" id="3.30.730.10:FF:000001">
    <property type="entry name" value="Ethylene-responsive transcription factor 2"/>
    <property type="match status" value="1"/>
</dbReference>
<gene>
    <name evidence="10" type="ORF">OPV22_027420</name>
</gene>
<dbReference type="InterPro" id="IPR008271">
    <property type="entry name" value="Ser/Thr_kinase_AS"/>
</dbReference>
<dbReference type="AlphaFoldDB" id="A0AAV8Q5B8"/>
<feature type="compositionally biased region" description="Polar residues" evidence="6">
    <location>
        <begin position="209"/>
        <end position="226"/>
    </location>
</feature>
<evidence type="ECO:0000313" key="11">
    <source>
        <dbReference type="Proteomes" id="UP001222027"/>
    </source>
</evidence>
<keyword evidence="11" id="KW-1185">Reference proteome</keyword>
<dbReference type="Pfam" id="PF00847">
    <property type="entry name" value="AP2"/>
    <property type="match status" value="1"/>
</dbReference>
<dbReference type="InterPro" id="IPR016177">
    <property type="entry name" value="DNA-bd_dom_sf"/>
</dbReference>
<evidence type="ECO:0000259" key="8">
    <source>
        <dbReference type="PROSITE" id="PS50011"/>
    </source>
</evidence>
<proteinExistence type="predicted"/>
<evidence type="ECO:0000256" key="1">
    <source>
        <dbReference type="ARBA" id="ARBA00004123"/>
    </source>
</evidence>
<evidence type="ECO:0000313" key="10">
    <source>
        <dbReference type="EMBL" id="KAJ8464868.1"/>
    </source>
</evidence>
<dbReference type="PROSITE" id="PS50011">
    <property type="entry name" value="PROTEIN_KINASE_DOM"/>
    <property type="match status" value="1"/>
</dbReference>
<evidence type="ECO:0000259" key="9">
    <source>
        <dbReference type="PROSITE" id="PS51032"/>
    </source>
</evidence>
<dbReference type="EMBL" id="JAQQAF010000008">
    <property type="protein sequence ID" value="KAJ8464868.1"/>
    <property type="molecule type" value="Genomic_DNA"/>
</dbReference>
<dbReference type="InterPro" id="IPR000719">
    <property type="entry name" value="Prot_kinase_dom"/>
</dbReference>
<keyword evidence="4" id="KW-0804">Transcription</keyword>